<evidence type="ECO:0000313" key="2">
    <source>
        <dbReference type="EMBL" id="CAA7259171.1"/>
    </source>
</evidence>
<reference evidence="2 3" key="1">
    <citation type="submission" date="2020-01" db="EMBL/GenBank/DDBJ databases">
        <authorList>
            <person name="Gupta K D."/>
        </authorList>
    </citation>
    <scope>NUCLEOTIDE SEQUENCE [LARGE SCALE GENOMIC DNA]</scope>
</reference>
<comment type="caution">
    <text evidence="2">The sequence shown here is derived from an EMBL/GenBank/DDBJ whole genome shotgun (WGS) entry which is preliminary data.</text>
</comment>
<protein>
    <submittedName>
        <fullName evidence="2">Uncharacterized protein</fullName>
    </submittedName>
</protein>
<name>A0A8S0VWC6_CYCAE</name>
<proteinExistence type="predicted"/>
<dbReference type="Proteomes" id="UP000467700">
    <property type="component" value="Unassembled WGS sequence"/>
</dbReference>
<feature type="compositionally biased region" description="Polar residues" evidence="1">
    <location>
        <begin position="162"/>
        <end position="173"/>
    </location>
</feature>
<feature type="compositionally biased region" description="Basic and acidic residues" evidence="1">
    <location>
        <begin position="179"/>
        <end position="195"/>
    </location>
</feature>
<sequence>MSEDPLSNFSCLDELTQVIYQSIYKFVVLSTVSNNKWNIHVGLAGREGRWWRGCWTEDDIRQIFGSKSSDKLLESFAEKLAEVFIQGELCISEWSAEKGAKIKFTLGPASKKPMHVDLVEMSPEEGAAFATGIFIDIALQAQSRKCRLYPSSSTEYPAVSETFATTSRTTSHSVAGPSKRKEPSPEPERPSKRPEASVSVNKETKKSSEVEAAQAEIKALKSQLQASKRGPSPAQKPAPAPVRHHKGASLANPNKKARKYQAIEFGSDDD</sequence>
<evidence type="ECO:0000313" key="3">
    <source>
        <dbReference type="Proteomes" id="UP000467700"/>
    </source>
</evidence>
<accession>A0A8S0VWC6</accession>
<feature type="region of interest" description="Disordered" evidence="1">
    <location>
        <begin position="161"/>
        <end position="270"/>
    </location>
</feature>
<organism evidence="2 3">
    <name type="scientific">Cyclocybe aegerita</name>
    <name type="common">Black poplar mushroom</name>
    <name type="synonym">Agrocybe aegerita</name>
    <dbReference type="NCBI Taxonomy" id="1973307"/>
    <lineage>
        <taxon>Eukaryota</taxon>
        <taxon>Fungi</taxon>
        <taxon>Dikarya</taxon>
        <taxon>Basidiomycota</taxon>
        <taxon>Agaricomycotina</taxon>
        <taxon>Agaricomycetes</taxon>
        <taxon>Agaricomycetidae</taxon>
        <taxon>Agaricales</taxon>
        <taxon>Agaricineae</taxon>
        <taxon>Bolbitiaceae</taxon>
        <taxon>Cyclocybe</taxon>
    </lineage>
</organism>
<dbReference type="OrthoDB" id="3164380at2759"/>
<evidence type="ECO:0000256" key="1">
    <source>
        <dbReference type="SAM" id="MobiDB-lite"/>
    </source>
</evidence>
<gene>
    <name evidence="2" type="ORF">AAE3_LOCUS1541</name>
</gene>
<dbReference type="AlphaFoldDB" id="A0A8S0VWC6"/>
<keyword evidence="3" id="KW-1185">Reference proteome</keyword>
<dbReference type="EMBL" id="CACVBS010000013">
    <property type="protein sequence ID" value="CAA7259171.1"/>
    <property type="molecule type" value="Genomic_DNA"/>
</dbReference>